<evidence type="ECO:0000313" key="3">
    <source>
        <dbReference type="Proteomes" id="UP001162164"/>
    </source>
</evidence>
<accession>A0ABQ9K4G2</accession>
<evidence type="ECO:0000256" key="1">
    <source>
        <dbReference type="SAM" id="MobiDB-lite"/>
    </source>
</evidence>
<proteinExistence type="predicted"/>
<protein>
    <submittedName>
        <fullName evidence="2">Uncharacterized protein</fullName>
    </submittedName>
</protein>
<keyword evidence="3" id="KW-1185">Reference proteome</keyword>
<organism evidence="2 3">
    <name type="scientific">Molorchus minor</name>
    <dbReference type="NCBI Taxonomy" id="1323400"/>
    <lineage>
        <taxon>Eukaryota</taxon>
        <taxon>Metazoa</taxon>
        <taxon>Ecdysozoa</taxon>
        <taxon>Arthropoda</taxon>
        <taxon>Hexapoda</taxon>
        <taxon>Insecta</taxon>
        <taxon>Pterygota</taxon>
        <taxon>Neoptera</taxon>
        <taxon>Endopterygota</taxon>
        <taxon>Coleoptera</taxon>
        <taxon>Polyphaga</taxon>
        <taxon>Cucujiformia</taxon>
        <taxon>Chrysomeloidea</taxon>
        <taxon>Cerambycidae</taxon>
        <taxon>Lamiinae</taxon>
        <taxon>Monochamini</taxon>
        <taxon>Molorchus</taxon>
    </lineage>
</organism>
<reference evidence="2" key="1">
    <citation type="journal article" date="2023" name="Insect Mol. Biol.">
        <title>Genome sequencing provides insights into the evolution of gene families encoding plant cell wall-degrading enzymes in longhorned beetles.</title>
        <authorList>
            <person name="Shin N.R."/>
            <person name="Okamura Y."/>
            <person name="Kirsch R."/>
            <person name="Pauchet Y."/>
        </authorList>
    </citation>
    <scope>NUCLEOTIDE SEQUENCE</scope>
    <source>
        <strain evidence="2">MMC_N1</strain>
    </source>
</reference>
<comment type="caution">
    <text evidence="2">The sequence shown here is derived from an EMBL/GenBank/DDBJ whole genome shotgun (WGS) entry which is preliminary data.</text>
</comment>
<feature type="region of interest" description="Disordered" evidence="1">
    <location>
        <begin position="48"/>
        <end position="91"/>
    </location>
</feature>
<evidence type="ECO:0000313" key="2">
    <source>
        <dbReference type="EMBL" id="KAJ8985480.1"/>
    </source>
</evidence>
<dbReference type="Proteomes" id="UP001162164">
    <property type="component" value="Unassembled WGS sequence"/>
</dbReference>
<sequence>MLGKNRGCSVKYLMLGKNNECSSANIDELVQLDSGTLRRGGVRRWTSLKQHPKFGNEPLSETGTSTSLSTPSSTANTSPLPATSSTGEVARKSNWQVIEHFGSKEKGKKTFFLKD</sequence>
<dbReference type="EMBL" id="JAPWTJ010000013">
    <property type="protein sequence ID" value="KAJ8985480.1"/>
    <property type="molecule type" value="Genomic_DNA"/>
</dbReference>
<name>A0ABQ9K4G2_9CUCU</name>
<gene>
    <name evidence="2" type="ORF">NQ317_015019</name>
</gene>
<feature type="compositionally biased region" description="Low complexity" evidence="1">
    <location>
        <begin position="58"/>
        <end position="86"/>
    </location>
</feature>